<dbReference type="OrthoDB" id="1600564at2759"/>
<evidence type="ECO:0000256" key="3">
    <source>
        <dbReference type="ARBA" id="ARBA00023098"/>
    </source>
</evidence>
<dbReference type="PANTHER" id="PTHR46020">
    <property type="entry name" value="OSJNBB0059K02.9 PROTEIN"/>
    <property type="match status" value="1"/>
</dbReference>
<dbReference type="GO" id="GO:0016787">
    <property type="term" value="F:hydrolase activity"/>
    <property type="evidence" value="ECO:0007669"/>
    <property type="project" value="UniProtKB-KW"/>
</dbReference>
<keyword evidence="5" id="KW-1185">Reference proteome</keyword>
<dbReference type="EMBL" id="JAJAGQ010000007">
    <property type="protein sequence ID" value="KAJ8557603.1"/>
    <property type="molecule type" value="Genomic_DNA"/>
</dbReference>
<evidence type="ECO:0000256" key="1">
    <source>
        <dbReference type="ARBA" id="ARBA00022801"/>
    </source>
</evidence>
<dbReference type="PANTHER" id="PTHR46020:SF4">
    <property type="entry name" value="OS04G0650200 PROTEIN"/>
    <property type="match status" value="1"/>
</dbReference>
<proteinExistence type="predicted"/>
<protein>
    <recommendedName>
        <fullName evidence="6">GDSL esterase/lipase</fullName>
    </recommendedName>
</protein>
<sequence>MENKVCFISCLWLCLFTYMTSFPAVYVKMLLFAVDMIQEVDAVKRQHGKHKNGDVKLFVFGDSYVDTGNWPTSMSSSWKEPYGRFSFWKIFRRPRTH</sequence>
<organism evidence="4 5">
    <name type="scientific">Anisodus acutangulus</name>
    <dbReference type="NCBI Taxonomy" id="402998"/>
    <lineage>
        <taxon>Eukaryota</taxon>
        <taxon>Viridiplantae</taxon>
        <taxon>Streptophyta</taxon>
        <taxon>Embryophyta</taxon>
        <taxon>Tracheophyta</taxon>
        <taxon>Spermatophyta</taxon>
        <taxon>Magnoliopsida</taxon>
        <taxon>eudicotyledons</taxon>
        <taxon>Gunneridae</taxon>
        <taxon>Pentapetalae</taxon>
        <taxon>asterids</taxon>
        <taxon>lamiids</taxon>
        <taxon>Solanales</taxon>
        <taxon>Solanaceae</taxon>
        <taxon>Solanoideae</taxon>
        <taxon>Hyoscyameae</taxon>
        <taxon>Anisodus</taxon>
    </lineage>
</organism>
<evidence type="ECO:0000256" key="2">
    <source>
        <dbReference type="ARBA" id="ARBA00022963"/>
    </source>
</evidence>
<gene>
    <name evidence="4" type="ORF">K7X08_003228</name>
</gene>
<comment type="caution">
    <text evidence="4">The sequence shown here is derived from an EMBL/GenBank/DDBJ whole genome shotgun (WGS) entry which is preliminary data.</text>
</comment>
<keyword evidence="2" id="KW-0442">Lipid degradation</keyword>
<dbReference type="AlphaFoldDB" id="A0A9Q1MDN1"/>
<accession>A0A9Q1MDN1</accession>
<dbReference type="Proteomes" id="UP001152561">
    <property type="component" value="Unassembled WGS sequence"/>
</dbReference>
<evidence type="ECO:0000313" key="5">
    <source>
        <dbReference type="Proteomes" id="UP001152561"/>
    </source>
</evidence>
<dbReference type="GO" id="GO:0016042">
    <property type="term" value="P:lipid catabolic process"/>
    <property type="evidence" value="ECO:0007669"/>
    <property type="project" value="UniProtKB-KW"/>
</dbReference>
<evidence type="ECO:0008006" key="6">
    <source>
        <dbReference type="Google" id="ProtNLM"/>
    </source>
</evidence>
<keyword evidence="3" id="KW-0443">Lipid metabolism</keyword>
<evidence type="ECO:0000313" key="4">
    <source>
        <dbReference type="EMBL" id="KAJ8557603.1"/>
    </source>
</evidence>
<reference evidence="5" key="1">
    <citation type="journal article" date="2023" name="Proc. Natl. Acad. Sci. U.S.A.">
        <title>Genomic and structural basis for evolution of tropane alkaloid biosynthesis.</title>
        <authorList>
            <person name="Wanga Y.-J."/>
            <person name="Taina T."/>
            <person name="Yua J.-Y."/>
            <person name="Lia J."/>
            <person name="Xua B."/>
            <person name="Chenc J."/>
            <person name="D'Auriad J.C."/>
            <person name="Huanga J.-P."/>
            <person name="Huanga S.-X."/>
        </authorList>
    </citation>
    <scope>NUCLEOTIDE SEQUENCE [LARGE SCALE GENOMIC DNA]</scope>
    <source>
        <strain evidence="5">cv. KIB-2019</strain>
    </source>
</reference>
<name>A0A9Q1MDN1_9SOLA</name>
<keyword evidence="1" id="KW-0378">Hydrolase</keyword>